<keyword evidence="5" id="KW-1185">Reference proteome</keyword>
<protein>
    <submittedName>
        <fullName evidence="4">Cystathionine gamma-synthase</fullName>
    </submittedName>
</protein>
<evidence type="ECO:0000313" key="4">
    <source>
        <dbReference type="EMBL" id="GMA20943.1"/>
    </source>
</evidence>
<dbReference type="InterPro" id="IPR015422">
    <property type="entry name" value="PyrdxlP-dep_Trfase_small"/>
</dbReference>
<comment type="caution">
    <text evidence="4">The sequence shown here is derived from an EMBL/GenBank/DDBJ whole genome shotgun (WGS) entry which is preliminary data.</text>
</comment>
<proteinExistence type="inferred from homology"/>
<dbReference type="InterPro" id="IPR015424">
    <property type="entry name" value="PyrdxlP-dep_Trfase"/>
</dbReference>
<reference evidence="5" key="1">
    <citation type="journal article" date="2019" name="Int. J. Syst. Evol. Microbiol.">
        <title>The Global Catalogue of Microorganisms (GCM) 10K type strain sequencing project: providing services to taxonomists for standard genome sequencing and annotation.</title>
        <authorList>
            <consortium name="The Broad Institute Genomics Platform"/>
            <consortium name="The Broad Institute Genome Sequencing Center for Infectious Disease"/>
            <person name="Wu L."/>
            <person name="Ma J."/>
        </authorList>
    </citation>
    <scope>NUCLEOTIDE SEQUENCE [LARGE SCALE GENOMIC DNA]</scope>
    <source>
        <strain evidence="5">NBRC 105830</strain>
    </source>
</reference>
<evidence type="ECO:0000256" key="2">
    <source>
        <dbReference type="ARBA" id="ARBA00022898"/>
    </source>
</evidence>
<dbReference type="InterPro" id="IPR015421">
    <property type="entry name" value="PyrdxlP-dep_Trfase_major"/>
</dbReference>
<evidence type="ECO:0000313" key="5">
    <source>
        <dbReference type="Proteomes" id="UP001157109"/>
    </source>
</evidence>
<evidence type="ECO:0000256" key="3">
    <source>
        <dbReference type="RuleBase" id="RU362118"/>
    </source>
</evidence>
<dbReference type="PIRSF" id="PIRSF001434">
    <property type="entry name" value="CGS"/>
    <property type="match status" value="1"/>
</dbReference>
<dbReference type="Gene3D" id="3.90.1150.10">
    <property type="entry name" value="Aspartate Aminotransferase, domain 1"/>
    <property type="match status" value="1"/>
</dbReference>
<dbReference type="EMBL" id="BSUJ01000001">
    <property type="protein sequence ID" value="GMA20943.1"/>
    <property type="molecule type" value="Genomic_DNA"/>
</dbReference>
<dbReference type="PANTHER" id="PTHR11808">
    <property type="entry name" value="TRANS-SULFURATION ENZYME FAMILY MEMBER"/>
    <property type="match status" value="1"/>
</dbReference>
<dbReference type="InterPro" id="IPR000277">
    <property type="entry name" value="Cys/Met-Metab_PyrdxlP-dep_enz"/>
</dbReference>
<dbReference type="Proteomes" id="UP001157109">
    <property type="component" value="Unassembled WGS sequence"/>
</dbReference>
<organism evidence="4 5">
    <name type="scientific">Arsenicicoccus piscis</name>
    <dbReference type="NCBI Taxonomy" id="673954"/>
    <lineage>
        <taxon>Bacteria</taxon>
        <taxon>Bacillati</taxon>
        <taxon>Actinomycetota</taxon>
        <taxon>Actinomycetes</taxon>
        <taxon>Micrococcales</taxon>
        <taxon>Intrasporangiaceae</taxon>
        <taxon>Arsenicicoccus</taxon>
    </lineage>
</organism>
<name>A0ABQ6HSZ7_9MICO</name>
<dbReference type="PANTHER" id="PTHR11808:SF85">
    <property type="entry name" value="CYSTATHIONINE GAMMA-LYASE-RELATED"/>
    <property type="match status" value="1"/>
</dbReference>
<dbReference type="RefSeq" id="WP_241441284.1">
    <property type="nucleotide sequence ID" value="NZ_BSUJ01000001.1"/>
</dbReference>
<dbReference type="Gene3D" id="3.40.640.10">
    <property type="entry name" value="Type I PLP-dependent aspartate aminotransferase-like (Major domain)"/>
    <property type="match status" value="1"/>
</dbReference>
<keyword evidence="2 3" id="KW-0663">Pyridoxal phosphate</keyword>
<sequence length="423" mass="43348">MSPSADTTAVHAGREDLVALGVHVPPIDLSSTYPVPDLDQGGHAYDTLAGGGRPTDGETLVYQRLWNPNVDRFERGLAALEGCPEAVAFASGMAALTAVLLAAVQAGTPHVVGIRPLYGGTDHVLDSGSLGTTVTWCAPTEVADAITPQTGLVVLETPANPSLELVDIAAVVRQAGAVPVLVDNTFATPILQQPRRQGATLVLHSATKYLGGHGDLLGGVVAGPSDWAVRLRQVRALTGGLLAPLSAYELHRGLQTLPVRVRAQQETAGRVARWLTEQPEVDRVLYPGLDGQDPQGLLGTQLAGPGAMVSFTLRGGFDSAATLVGNVRLIVHAVSLGGVDSLIQHPASLTHRPVAAAARPHADLVRLSVGLEGAGDLVADLAQALRATHSGTDVTATQPAGSAARSSSASVSSAALLAVPHAG</sequence>
<evidence type="ECO:0000256" key="1">
    <source>
        <dbReference type="ARBA" id="ARBA00001933"/>
    </source>
</evidence>
<gene>
    <name evidence="4" type="ORF">GCM10025862_29640</name>
</gene>
<dbReference type="SUPFAM" id="SSF53383">
    <property type="entry name" value="PLP-dependent transferases"/>
    <property type="match status" value="1"/>
</dbReference>
<comment type="similarity">
    <text evidence="3">Belongs to the trans-sulfuration enzymes family.</text>
</comment>
<accession>A0ABQ6HSZ7</accession>
<dbReference type="Pfam" id="PF01053">
    <property type="entry name" value="Cys_Met_Meta_PP"/>
    <property type="match status" value="1"/>
</dbReference>
<comment type="cofactor">
    <cofactor evidence="1 3">
        <name>pyridoxal 5'-phosphate</name>
        <dbReference type="ChEBI" id="CHEBI:597326"/>
    </cofactor>
</comment>